<gene>
    <name evidence="1" type="ORF">GCM10011386_16260</name>
</gene>
<dbReference type="RefSeq" id="WP_188749412.1">
    <property type="nucleotide sequence ID" value="NZ_BMIK01000004.1"/>
</dbReference>
<keyword evidence="2" id="KW-1185">Reference proteome</keyword>
<dbReference type="Proteomes" id="UP000597338">
    <property type="component" value="Unassembled WGS sequence"/>
</dbReference>
<protein>
    <submittedName>
        <fullName evidence="1">Thiamine pyrophosphokinase</fullName>
    </submittedName>
</protein>
<dbReference type="EMBL" id="BMIK01000004">
    <property type="protein sequence ID" value="GGC25062.1"/>
    <property type="molecule type" value="Genomic_DNA"/>
</dbReference>
<evidence type="ECO:0000313" key="2">
    <source>
        <dbReference type="Proteomes" id="UP000597338"/>
    </source>
</evidence>
<sequence length="187" mass="20867">MSSHHIVKEDQEPALIIAATDRIPSSLLNQLLEWNPIVITDGRNLEHVVQLGIKVDVLVTDEPADLSQDHVFVLPLTTSFLDIALTYLIKRGCRAANILSTDVDPNLLLRYAAKIQVVLLSNGRRTFVVKSGFTKWKPKGESVFLHSNQVIETKGLQQTGENEYITAHDGFYSIHFDQSHGLVGEQI</sequence>
<name>A0ABQ1LLT4_9SPHI</name>
<evidence type="ECO:0000313" key="1">
    <source>
        <dbReference type="EMBL" id="GGC25062.1"/>
    </source>
</evidence>
<comment type="caution">
    <text evidence="1">The sequence shown here is derived from an EMBL/GenBank/DDBJ whole genome shotgun (WGS) entry which is preliminary data.</text>
</comment>
<accession>A0ABQ1LLT4</accession>
<organism evidence="1 2">
    <name type="scientific">Parapedobacter defluvii</name>
    <dbReference type="NCBI Taxonomy" id="2045106"/>
    <lineage>
        <taxon>Bacteria</taxon>
        <taxon>Pseudomonadati</taxon>
        <taxon>Bacteroidota</taxon>
        <taxon>Sphingobacteriia</taxon>
        <taxon>Sphingobacteriales</taxon>
        <taxon>Sphingobacteriaceae</taxon>
        <taxon>Parapedobacter</taxon>
    </lineage>
</organism>
<reference evidence="2" key="1">
    <citation type="journal article" date="2019" name="Int. J. Syst. Evol. Microbiol.">
        <title>The Global Catalogue of Microorganisms (GCM) 10K type strain sequencing project: providing services to taxonomists for standard genome sequencing and annotation.</title>
        <authorList>
            <consortium name="The Broad Institute Genomics Platform"/>
            <consortium name="The Broad Institute Genome Sequencing Center for Infectious Disease"/>
            <person name="Wu L."/>
            <person name="Ma J."/>
        </authorList>
    </citation>
    <scope>NUCLEOTIDE SEQUENCE [LARGE SCALE GENOMIC DNA]</scope>
    <source>
        <strain evidence="2">CGMCC 1.15342</strain>
    </source>
</reference>
<proteinExistence type="predicted"/>